<evidence type="ECO:0000313" key="2">
    <source>
        <dbReference type="Proteomes" id="UP000189935"/>
    </source>
</evidence>
<proteinExistence type="predicted"/>
<accession>A0A1M6N2E2</accession>
<organism evidence="1 2">
    <name type="scientific">Bradyrhizobium lablabi</name>
    <dbReference type="NCBI Taxonomy" id="722472"/>
    <lineage>
        <taxon>Bacteria</taxon>
        <taxon>Pseudomonadati</taxon>
        <taxon>Pseudomonadota</taxon>
        <taxon>Alphaproteobacteria</taxon>
        <taxon>Hyphomicrobiales</taxon>
        <taxon>Nitrobacteraceae</taxon>
        <taxon>Bradyrhizobium</taxon>
    </lineage>
</organism>
<dbReference type="AlphaFoldDB" id="A0A1M6N2E2"/>
<gene>
    <name evidence="1" type="ORF">SAMN05444159_1835</name>
</gene>
<evidence type="ECO:0000313" key="1">
    <source>
        <dbReference type="EMBL" id="SHJ89870.1"/>
    </source>
</evidence>
<dbReference type="Proteomes" id="UP000189935">
    <property type="component" value="Chromosome I"/>
</dbReference>
<dbReference type="EMBL" id="LT670844">
    <property type="protein sequence ID" value="SHJ89870.1"/>
    <property type="molecule type" value="Genomic_DNA"/>
</dbReference>
<dbReference type="OrthoDB" id="6397491at2"/>
<reference evidence="1 2" key="1">
    <citation type="submission" date="2016-11" db="EMBL/GenBank/DDBJ databases">
        <authorList>
            <person name="Jaros S."/>
            <person name="Januszkiewicz K."/>
            <person name="Wedrychowicz H."/>
        </authorList>
    </citation>
    <scope>NUCLEOTIDE SEQUENCE [LARGE SCALE GENOMIC DNA]</scope>
    <source>
        <strain evidence="1 2">GAS499</strain>
    </source>
</reference>
<sequence length="425" mass="47235">MTRTFVTATDGGLINMIKRARTRLALIAPAITTPVAQALAARISDLPALSLTIILDADAEVYRIGYGDPEALEIIRKASKELMFDLREQPGVRIGVVISDDRTMVYAPVSRNVEAGSTTDEKPNAIMLDGAATENLAVAAGASEGETEIGVTGMEPERVAQMQADLAANPPKPFDLTRRLTVFTSAVEFVDLKVSNYKLSKRRVPLPQEFVGVGDETLKQRISSQIRAPFDGIGTQKIKLEGEDAELLVDEAFIEKERKDIEDTFTYVLPKKGRVILKRDRVDFDKQITRFKQIVMKYRDALKSSVESEREGFRQQMLSEFSERWNANPPNFLKRRSGGNDPDRIKGAILDRADELFKRIVSFAPPEVDLNYKGIVIGDIEDAEFRAILRAAMVKARVDNATLDRLFQSGDAAAAQGGFDFSRYR</sequence>
<name>A0A1M6N2E2_9BRAD</name>
<dbReference type="RefSeq" id="WP_079537874.1">
    <property type="nucleotide sequence ID" value="NZ_LT670844.1"/>
</dbReference>
<protein>
    <submittedName>
        <fullName evidence="1">Uncharacterized protein</fullName>
    </submittedName>
</protein>